<comment type="caution">
    <text evidence="1">The sequence shown here is derived from an EMBL/GenBank/DDBJ whole genome shotgun (WGS) entry which is preliminary data.</text>
</comment>
<proteinExistence type="predicted"/>
<organism evidence="1 2">
    <name type="scientific">Alkalibacillus silvisoli</name>
    <dbReference type="NCBI Taxonomy" id="392823"/>
    <lineage>
        <taxon>Bacteria</taxon>
        <taxon>Bacillati</taxon>
        <taxon>Bacillota</taxon>
        <taxon>Bacilli</taxon>
        <taxon>Bacillales</taxon>
        <taxon>Bacillaceae</taxon>
        <taxon>Alkalibacillus</taxon>
    </lineage>
</organism>
<protein>
    <submittedName>
        <fullName evidence="1">Uncharacterized protein</fullName>
    </submittedName>
</protein>
<dbReference type="EMBL" id="BAAACZ010000016">
    <property type="protein sequence ID" value="GAA0464250.1"/>
    <property type="molecule type" value="Genomic_DNA"/>
</dbReference>
<keyword evidence="2" id="KW-1185">Reference proteome</keyword>
<name>A0ABN1A048_9BACI</name>
<sequence>MTSENIFKCYCQARKAQAFYSKCLDQHDSSPEEKEIIYELIADAAKTSKKLRDYCSK</sequence>
<reference evidence="1 2" key="1">
    <citation type="journal article" date="2019" name="Int. J. Syst. Evol. Microbiol.">
        <title>The Global Catalogue of Microorganisms (GCM) 10K type strain sequencing project: providing services to taxonomists for standard genome sequencing and annotation.</title>
        <authorList>
            <consortium name="The Broad Institute Genomics Platform"/>
            <consortium name="The Broad Institute Genome Sequencing Center for Infectious Disease"/>
            <person name="Wu L."/>
            <person name="Ma J."/>
        </authorList>
    </citation>
    <scope>NUCLEOTIDE SEQUENCE [LARGE SCALE GENOMIC DNA]</scope>
    <source>
        <strain evidence="1 2">JCM 14193</strain>
    </source>
</reference>
<evidence type="ECO:0000313" key="2">
    <source>
        <dbReference type="Proteomes" id="UP001500740"/>
    </source>
</evidence>
<dbReference type="Proteomes" id="UP001500740">
    <property type="component" value="Unassembled WGS sequence"/>
</dbReference>
<evidence type="ECO:0000313" key="1">
    <source>
        <dbReference type="EMBL" id="GAA0464250.1"/>
    </source>
</evidence>
<accession>A0ABN1A048</accession>
<gene>
    <name evidence="1" type="ORF">GCM10008935_19990</name>
</gene>